<proteinExistence type="predicted"/>
<sequence length="82" mass="9269">MAAVIGSLTWNIKTVLSNITEIKCMISMAAFFKRTEAINPTIKTNDKEVVTEGSKIFWNETETNTVKQIINTEIIGFLFLKK</sequence>
<evidence type="ECO:0000313" key="2">
    <source>
        <dbReference type="Proteomes" id="UP000642920"/>
    </source>
</evidence>
<dbReference type="Proteomes" id="UP000642920">
    <property type="component" value="Unassembled WGS sequence"/>
</dbReference>
<evidence type="ECO:0000313" key="1">
    <source>
        <dbReference type="EMBL" id="MBL0764157.1"/>
    </source>
</evidence>
<dbReference type="RefSeq" id="WP_201917471.1">
    <property type="nucleotide sequence ID" value="NZ_JAERQG010000001.1"/>
</dbReference>
<name>A0A937AK27_9BACT</name>
<organism evidence="1 2">
    <name type="scientific">Marivirga atlantica</name>
    <dbReference type="NCBI Taxonomy" id="1548457"/>
    <lineage>
        <taxon>Bacteria</taxon>
        <taxon>Pseudomonadati</taxon>
        <taxon>Bacteroidota</taxon>
        <taxon>Cytophagia</taxon>
        <taxon>Cytophagales</taxon>
        <taxon>Marivirgaceae</taxon>
        <taxon>Marivirga</taxon>
    </lineage>
</organism>
<gene>
    <name evidence="1" type="ORF">JKP34_02765</name>
</gene>
<reference evidence="1" key="1">
    <citation type="submission" date="2021-01" db="EMBL/GenBank/DDBJ databases">
        <title>Marivirga sp. nov., isolated from intertidal surface sediments.</title>
        <authorList>
            <person name="Zhang M."/>
        </authorList>
    </citation>
    <scope>NUCLEOTIDE SEQUENCE</scope>
    <source>
        <strain evidence="1">SM1354</strain>
    </source>
</reference>
<comment type="caution">
    <text evidence="1">The sequence shown here is derived from an EMBL/GenBank/DDBJ whole genome shotgun (WGS) entry which is preliminary data.</text>
</comment>
<accession>A0A937AK27</accession>
<dbReference type="EMBL" id="JAERQG010000001">
    <property type="protein sequence ID" value="MBL0764157.1"/>
    <property type="molecule type" value="Genomic_DNA"/>
</dbReference>
<keyword evidence="2" id="KW-1185">Reference proteome</keyword>
<dbReference type="AlphaFoldDB" id="A0A937AK27"/>
<protein>
    <submittedName>
        <fullName evidence="1">Uncharacterized protein</fullName>
    </submittedName>
</protein>